<dbReference type="InterPro" id="IPR002645">
    <property type="entry name" value="STAS_dom"/>
</dbReference>
<dbReference type="Pfam" id="PF13466">
    <property type="entry name" value="STAS_2"/>
    <property type="match status" value="1"/>
</dbReference>
<evidence type="ECO:0000313" key="2">
    <source>
        <dbReference type="EMBL" id="GAA2360672.1"/>
    </source>
</evidence>
<feature type="domain" description="STAS" evidence="1">
    <location>
        <begin position="1"/>
        <end position="78"/>
    </location>
</feature>
<organism evidence="2 3">
    <name type="scientific">Saccharopolyspora halophila</name>
    <dbReference type="NCBI Taxonomy" id="405551"/>
    <lineage>
        <taxon>Bacteria</taxon>
        <taxon>Bacillati</taxon>
        <taxon>Actinomycetota</taxon>
        <taxon>Actinomycetes</taxon>
        <taxon>Pseudonocardiales</taxon>
        <taxon>Pseudonocardiaceae</taxon>
        <taxon>Saccharopolyspora</taxon>
    </lineage>
</organism>
<dbReference type="InterPro" id="IPR058548">
    <property type="entry name" value="MlaB-like_STAS"/>
</dbReference>
<comment type="caution">
    <text evidence="2">The sequence shown here is derived from an EMBL/GenBank/DDBJ whole genome shotgun (WGS) entry which is preliminary data.</text>
</comment>
<gene>
    <name evidence="2" type="ORF">GCM10009854_44800</name>
</gene>
<dbReference type="PROSITE" id="PS50801">
    <property type="entry name" value="STAS"/>
    <property type="match status" value="1"/>
</dbReference>
<name>A0ABN3GTR8_9PSEU</name>
<dbReference type="EMBL" id="BAAARA010000021">
    <property type="protein sequence ID" value="GAA2360672.1"/>
    <property type="molecule type" value="Genomic_DNA"/>
</dbReference>
<reference evidence="2 3" key="1">
    <citation type="journal article" date="2019" name="Int. J. Syst. Evol. Microbiol.">
        <title>The Global Catalogue of Microorganisms (GCM) 10K type strain sequencing project: providing services to taxonomists for standard genome sequencing and annotation.</title>
        <authorList>
            <consortium name="The Broad Institute Genomics Platform"/>
            <consortium name="The Broad Institute Genome Sequencing Center for Infectious Disease"/>
            <person name="Wu L."/>
            <person name="Ma J."/>
        </authorList>
    </citation>
    <scope>NUCLEOTIDE SEQUENCE [LARGE SCALE GENOMIC DNA]</scope>
    <source>
        <strain evidence="2 3">JCM 16221</strain>
    </source>
</reference>
<sequence length="103" mass="10480">MDSELTGPAAAALAGRLWPDLLTAPTATVVDLAAARTIDSTGVDLLAAAHAYALHRGCELRIVNAAPGVHRALRAAGVRSWPAKTRGASTSPECRTAALAVIA</sequence>
<keyword evidence="3" id="KW-1185">Reference proteome</keyword>
<dbReference type="Proteomes" id="UP001501218">
    <property type="component" value="Unassembled WGS sequence"/>
</dbReference>
<dbReference type="InterPro" id="IPR036513">
    <property type="entry name" value="STAS_dom_sf"/>
</dbReference>
<proteinExistence type="predicted"/>
<protein>
    <recommendedName>
        <fullName evidence="1">STAS domain-containing protein</fullName>
    </recommendedName>
</protein>
<accession>A0ABN3GTR8</accession>
<evidence type="ECO:0000313" key="3">
    <source>
        <dbReference type="Proteomes" id="UP001501218"/>
    </source>
</evidence>
<evidence type="ECO:0000259" key="1">
    <source>
        <dbReference type="PROSITE" id="PS50801"/>
    </source>
</evidence>
<dbReference type="SUPFAM" id="SSF52091">
    <property type="entry name" value="SpoIIaa-like"/>
    <property type="match status" value="1"/>
</dbReference>
<dbReference type="Gene3D" id="3.30.750.24">
    <property type="entry name" value="STAS domain"/>
    <property type="match status" value="1"/>
</dbReference>